<dbReference type="OrthoDB" id="9426071at2759"/>
<keyword evidence="2" id="KW-1185">Reference proteome</keyword>
<dbReference type="AlphaFoldDB" id="A0A9F2RCW1"/>
<proteinExistence type="predicted"/>
<feature type="region of interest" description="Disordered" evidence="1">
    <location>
        <begin position="1"/>
        <end position="32"/>
    </location>
</feature>
<evidence type="ECO:0000256" key="1">
    <source>
        <dbReference type="SAM" id="MobiDB-lite"/>
    </source>
</evidence>
<dbReference type="InterPro" id="IPR036514">
    <property type="entry name" value="SGNH_hydro_sf"/>
</dbReference>
<dbReference type="Proteomes" id="UP000695026">
    <property type="component" value="Unplaced"/>
</dbReference>
<dbReference type="GeneID" id="103066343"/>
<gene>
    <name evidence="3" type="primary">LOC103066343</name>
</gene>
<reference evidence="3" key="1">
    <citation type="submission" date="2025-08" db="UniProtKB">
        <authorList>
            <consortium name="RefSeq"/>
        </authorList>
    </citation>
    <scope>IDENTIFICATION</scope>
    <source>
        <tissue evidence="3">Liver</tissue>
    </source>
</reference>
<organism evidence="2 3">
    <name type="scientific">Python bivittatus</name>
    <name type="common">Burmese python</name>
    <name type="synonym">Python molurus bivittatus</name>
    <dbReference type="NCBI Taxonomy" id="176946"/>
    <lineage>
        <taxon>Eukaryota</taxon>
        <taxon>Metazoa</taxon>
        <taxon>Chordata</taxon>
        <taxon>Craniata</taxon>
        <taxon>Vertebrata</taxon>
        <taxon>Euteleostomi</taxon>
        <taxon>Lepidosauria</taxon>
        <taxon>Squamata</taxon>
        <taxon>Bifurcata</taxon>
        <taxon>Unidentata</taxon>
        <taxon>Episquamata</taxon>
        <taxon>Toxicofera</taxon>
        <taxon>Serpentes</taxon>
        <taxon>Henophidia</taxon>
        <taxon>Pythonidae</taxon>
        <taxon>Python</taxon>
    </lineage>
</organism>
<evidence type="ECO:0000313" key="3">
    <source>
        <dbReference type="RefSeq" id="XP_007444197.1"/>
    </source>
</evidence>
<dbReference type="KEGG" id="pbi:103066343"/>
<protein>
    <submittedName>
        <fullName evidence="3">Uncharacterized protein LOC103066343 isoform X1</fullName>
    </submittedName>
</protein>
<dbReference type="SUPFAM" id="SSF52266">
    <property type="entry name" value="SGNH hydrolase"/>
    <property type="match status" value="1"/>
</dbReference>
<accession>A0A9F2RCW1</accession>
<feature type="compositionally biased region" description="Basic and acidic residues" evidence="1">
    <location>
        <begin position="18"/>
        <end position="29"/>
    </location>
</feature>
<dbReference type="OMA" id="EIWICGN"/>
<evidence type="ECO:0000313" key="2">
    <source>
        <dbReference type="Proteomes" id="UP000695026"/>
    </source>
</evidence>
<name>A0A9F2RCW1_PYTBI</name>
<dbReference type="Gene3D" id="3.40.50.1110">
    <property type="entry name" value="SGNH hydrolase"/>
    <property type="match status" value="1"/>
</dbReference>
<sequence>MVPIRHNDNSPALCKTTGNKDAKPPDPKDIPPNSSLLKALEAIVAAGRRGLLGPAAMVAAESVPALNLEGSNGVASQEDLNPIPLVAGLEKRKKTVNEKRRAVITVVSSAEGAGSLQPTPKEIWICGNSVILASKKRAKSHPHGLQLGISSSRADVYWHGIQAMMWKQLMPLLHEIYHLRSPPSVIIIHLGEDDLLPQNNISLIISMKNDLGILKRAFPDTVIVWSSLLPRRIWKKDQKPEHMEKAQKHVNKVMVDYCNKIGVHFLSHNLITSDKSNIFLPDVNDLSDEGADIFIADLKKVLRLYQILE</sequence>
<dbReference type="RefSeq" id="XP_007444197.1">
    <property type="nucleotide sequence ID" value="XM_007444135.3"/>
</dbReference>